<comment type="similarity">
    <text evidence="2">Belongs to the TACO1 family.</text>
</comment>
<evidence type="ECO:0000256" key="1">
    <source>
        <dbReference type="ARBA" id="ARBA00004173"/>
    </source>
</evidence>
<dbReference type="STRING" id="1016849.A0A0D1Y7T8"/>
<evidence type="ECO:0008006" key="7">
    <source>
        <dbReference type="Google" id="ProtNLM"/>
    </source>
</evidence>
<dbReference type="InterPro" id="IPR049083">
    <property type="entry name" value="TACO1_YebC_N"/>
</dbReference>
<dbReference type="HOGENOM" id="CLU_062974_1_2_1"/>
<evidence type="ECO:0000256" key="2">
    <source>
        <dbReference type="ARBA" id="ARBA00008724"/>
    </source>
</evidence>
<dbReference type="Pfam" id="PF01709">
    <property type="entry name" value="Transcrip_reg"/>
    <property type="match status" value="1"/>
</dbReference>
<organism evidence="5 6">
    <name type="scientific">Exophiala sideris</name>
    <dbReference type="NCBI Taxonomy" id="1016849"/>
    <lineage>
        <taxon>Eukaryota</taxon>
        <taxon>Fungi</taxon>
        <taxon>Dikarya</taxon>
        <taxon>Ascomycota</taxon>
        <taxon>Pezizomycotina</taxon>
        <taxon>Eurotiomycetes</taxon>
        <taxon>Chaetothyriomycetidae</taxon>
        <taxon>Chaetothyriales</taxon>
        <taxon>Herpotrichiellaceae</taxon>
        <taxon>Exophiala</taxon>
    </lineage>
</organism>
<dbReference type="InterPro" id="IPR048300">
    <property type="entry name" value="TACO1_YebC-like_2nd/3rd_dom"/>
</dbReference>
<feature type="domain" description="TACO1/YebC-like N-terminal" evidence="4">
    <location>
        <begin position="82"/>
        <end position="153"/>
    </location>
</feature>
<gene>
    <name evidence="5" type="ORF">PV11_08754</name>
</gene>
<dbReference type="InterPro" id="IPR029072">
    <property type="entry name" value="YebC-like"/>
</dbReference>
<evidence type="ECO:0000259" key="4">
    <source>
        <dbReference type="Pfam" id="PF20772"/>
    </source>
</evidence>
<evidence type="ECO:0000313" key="6">
    <source>
        <dbReference type="Proteomes" id="UP000053599"/>
    </source>
</evidence>
<dbReference type="OrthoDB" id="2017544at2759"/>
<dbReference type="FunFam" id="1.10.10.200:FF:000002">
    <property type="entry name" value="Probable transcriptional regulatory protein CLM62_37755"/>
    <property type="match status" value="1"/>
</dbReference>
<dbReference type="GO" id="GO:0005739">
    <property type="term" value="C:mitochondrion"/>
    <property type="evidence" value="ECO:0007669"/>
    <property type="project" value="UniProtKB-SubCell"/>
</dbReference>
<evidence type="ECO:0000313" key="5">
    <source>
        <dbReference type="EMBL" id="KIV76904.1"/>
    </source>
</evidence>
<protein>
    <recommendedName>
        <fullName evidence="7">Transcriptional regulatory protein</fullName>
    </recommendedName>
</protein>
<proteinExistence type="inferred from homology"/>
<dbReference type="Gene3D" id="1.10.10.200">
    <property type="match status" value="1"/>
</dbReference>
<dbReference type="AlphaFoldDB" id="A0A0D1Y7T8"/>
<evidence type="ECO:0000259" key="3">
    <source>
        <dbReference type="Pfam" id="PF01709"/>
    </source>
</evidence>
<dbReference type="PANTHER" id="PTHR12532:SF0">
    <property type="entry name" value="TRANSLATIONAL ACTIVATOR OF CYTOCHROME C OXIDASE 1"/>
    <property type="match status" value="1"/>
</dbReference>
<dbReference type="InterPro" id="IPR002876">
    <property type="entry name" value="Transcrip_reg_TACO1-like"/>
</dbReference>
<dbReference type="HAMAP" id="MF_00693">
    <property type="entry name" value="Transcrip_reg_TACO1"/>
    <property type="match status" value="1"/>
</dbReference>
<dbReference type="Gene3D" id="3.30.70.980">
    <property type="match status" value="2"/>
</dbReference>
<dbReference type="EMBL" id="KN846954">
    <property type="protein sequence ID" value="KIV76904.1"/>
    <property type="molecule type" value="Genomic_DNA"/>
</dbReference>
<dbReference type="InterPro" id="IPR026564">
    <property type="entry name" value="Transcrip_reg_TACO1-like_dom3"/>
</dbReference>
<dbReference type="Proteomes" id="UP000053599">
    <property type="component" value="Unassembled WGS sequence"/>
</dbReference>
<comment type="subcellular location">
    <subcellularLocation>
        <location evidence="1">Mitochondrion</location>
    </subcellularLocation>
</comment>
<dbReference type="SUPFAM" id="SSF75625">
    <property type="entry name" value="YebC-like"/>
    <property type="match status" value="1"/>
</dbReference>
<sequence>MPDHPLILRNGGLVNGISLAVPQKRHGEPQSANQKLQLTAKQKRSLREWTIFCLQSDRKTQQYFAWDRGRFRGYSSPHGGHNRWSKIKHDKAKADARTSKARTLMSHELMTASRLGGPDPALNPRLAAAIANAKKSQMVKLAIEYAIAKGQGKTPGGQALEPVTIEAMLPHGVATMIECLTDNKARTLSDIRMIVNRAGGTITPTAFLFEKKGRISFQEQDKIGVDEALEEAIDAGALDISSEDGKLVVETPPTDVMEVAQRLQDRFGLRIEKAEVVYDPNEDALVTLTEEQEEEVGKVLDTLEEDPALQNLYVNATSQ</sequence>
<accession>A0A0D1Y7T8</accession>
<reference evidence="5 6" key="1">
    <citation type="submission" date="2015-01" db="EMBL/GenBank/DDBJ databases">
        <title>The Genome Sequence of Exophiala sideris CBS121828.</title>
        <authorList>
            <consortium name="The Broad Institute Genomics Platform"/>
            <person name="Cuomo C."/>
            <person name="de Hoog S."/>
            <person name="Gorbushina A."/>
            <person name="Stielow B."/>
            <person name="Teixiera M."/>
            <person name="Abouelleil A."/>
            <person name="Chapman S.B."/>
            <person name="Priest M."/>
            <person name="Young S.K."/>
            <person name="Wortman J."/>
            <person name="Nusbaum C."/>
            <person name="Birren B."/>
        </authorList>
    </citation>
    <scope>NUCLEOTIDE SEQUENCE [LARGE SCALE GENOMIC DNA]</scope>
    <source>
        <strain evidence="5 6">CBS 121828</strain>
    </source>
</reference>
<dbReference type="InterPro" id="IPR017856">
    <property type="entry name" value="Integrase-like_N"/>
</dbReference>
<dbReference type="PANTHER" id="PTHR12532">
    <property type="entry name" value="TRANSLATIONAL ACTIVATOR OF CYTOCHROME C OXIDASE 1"/>
    <property type="match status" value="1"/>
</dbReference>
<feature type="domain" description="TACO1/YebC-like second and third" evidence="3">
    <location>
        <begin position="161"/>
        <end position="316"/>
    </location>
</feature>
<name>A0A0D1Y7T8_9EURO</name>
<dbReference type="Pfam" id="PF20772">
    <property type="entry name" value="TACO1_YebC_N"/>
    <property type="match status" value="1"/>
</dbReference>